<reference evidence="1" key="2">
    <citation type="submission" date="2025-09" db="UniProtKB">
        <authorList>
            <consortium name="Ensembl"/>
        </authorList>
    </citation>
    <scope>IDENTIFICATION</scope>
</reference>
<dbReference type="GO" id="GO:0005829">
    <property type="term" value="C:cytosol"/>
    <property type="evidence" value="ECO:0007669"/>
    <property type="project" value="TreeGrafter"/>
</dbReference>
<dbReference type="PANTHER" id="PTHR43198">
    <property type="entry name" value="BIFUNCTIONAL TH2 PROTEIN"/>
    <property type="match status" value="1"/>
</dbReference>
<dbReference type="AlphaFoldDB" id="A0A3Q2CY44"/>
<dbReference type="InterPro" id="IPR016084">
    <property type="entry name" value="Haem_Oase-like_multi-hlx"/>
</dbReference>
<dbReference type="CDD" id="cd19359">
    <property type="entry name" value="TenA_C_Bt3146-like"/>
    <property type="match status" value="1"/>
</dbReference>
<organism evidence="1 2">
    <name type="scientific">Cyprinodon variegatus</name>
    <name type="common">Sheepshead minnow</name>
    <dbReference type="NCBI Taxonomy" id="28743"/>
    <lineage>
        <taxon>Eukaryota</taxon>
        <taxon>Metazoa</taxon>
        <taxon>Chordata</taxon>
        <taxon>Craniata</taxon>
        <taxon>Vertebrata</taxon>
        <taxon>Euteleostomi</taxon>
        <taxon>Actinopterygii</taxon>
        <taxon>Neopterygii</taxon>
        <taxon>Teleostei</taxon>
        <taxon>Neoteleostei</taxon>
        <taxon>Acanthomorphata</taxon>
        <taxon>Ovalentaria</taxon>
        <taxon>Atherinomorphae</taxon>
        <taxon>Cyprinodontiformes</taxon>
        <taxon>Cyprinodontidae</taxon>
        <taxon>Cyprinodon</taxon>
    </lineage>
</organism>
<sequence>MSTNLVLSTYDVLWQDNQDVAEQSLKQPFLQHMQSGDLQADDYMKFMIQDINYLVKVTEMLEEMSKRNMENDIYLFMVDRYKSYKKYADSVPDVKPIPAMAKYLSDYRTIMNEEEPILFAVALLPCERLRMWLAKQLKESKSNAYYTWKLDNMYGHPEKHFRKLLDDHLNTTELIQKANVIFRQQMQNEENFFRASLPPPPIKK</sequence>
<dbReference type="Proteomes" id="UP000265020">
    <property type="component" value="Unassembled WGS sequence"/>
</dbReference>
<dbReference type="Gene3D" id="1.20.910.10">
    <property type="entry name" value="Heme oxygenase-like"/>
    <property type="match status" value="1"/>
</dbReference>
<dbReference type="SUPFAM" id="SSF48613">
    <property type="entry name" value="Heme oxygenase-like"/>
    <property type="match status" value="1"/>
</dbReference>
<dbReference type="Ensembl" id="ENSCVAT00000017633.1">
    <property type="protein sequence ID" value="ENSCVAP00000010823.1"/>
    <property type="gene ID" value="ENSCVAG00000013001.1"/>
</dbReference>
<dbReference type="InterPro" id="IPR050967">
    <property type="entry name" value="Thiamine_Salvage_TenA"/>
</dbReference>
<evidence type="ECO:0000313" key="1">
    <source>
        <dbReference type="Ensembl" id="ENSCVAP00000010823.1"/>
    </source>
</evidence>
<name>A0A3Q2CY44_CYPVA</name>
<dbReference type="OMA" id="NMENDIY"/>
<evidence type="ECO:0008006" key="3">
    <source>
        <dbReference type="Google" id="ProtNLM"/>
    </source>
</evidence>
<accession>A0A3Q2CY44</accession>
<dbReference type="GeneTree" id="ENSGT01030000234852"/>
<protein>
    <recommendedName>
        <fullName evidence="3">Thiaminase-2/PQQC domain-containing protein</fullName>
    </recommendedName>
</protein>
<keyword evidence="2" id="KW-1185">Reference proteome</keyword>
<dbReference type="PANTHER" id="PTHR43198:SF2">
    <property type="entry name" value="SI:CH1073-67J19.1-RELATED"/>
    <property type="match status" value="1"/>
</dbReference>
<proteinExistence type="predicted"/>
<evidence type="ECO:0000313" key="2">
    <source>
        <dbReference type="Proteomes" id="UP000265020"/>
    </source>
</evidence>
<reference evidence="1" key="1">
    <citation type="submission" date="2025-08" db="UniProtKB">
        <authorList>
            <consortium name="Ensembl"/>
        </authorList>
    </citation>
    <scope>IDENTIFICATION</scope>
</reference>